<evidence type="ECO:0000256" key="2">
    <source>
        <dbReference type="ARBA" id="ARBA00022741"/>
    </source>
</evidence>
<comment type="similarity">
    <text evidence="1">Belongs to the protein kinase superfamily. STE Ser/Thr protein kinase family. STE20 subfamily.</text>
</comment>
<feature type="binding site" evidence="4">
    <location>
        <position position="47"/>
    </location>
    <ligand>
        <name>ATP</name>
        <dbReference type="ChEBI" id="CHEBI:30616"/>
    </ligand>
</feature>
<reference evidence="7" key="1">
    <citation type="submission" date="2022-12" db="EMBL/GenBank/DDBJ databases">
        <authorList>
            <person name="Petersen C."/>
        </authorList>
    </citation>
    <scope>NUCLEOTIDE SEQUENCE</scope>
    <source>
        <strain evidence="7">IBT 3081</strain>
    </source>
</reference>
<dbReference type="PROSITE" id="PS00107">
    <property type="entry name" value="PROTEIN_KINASE_ATP"/>
    <property type="match status" value="1"/>
</dbReference>
<evidence type="ECO:0000256" key="4">
    <source>
        <dbReference type="PROSITE-ProRule" id="PRU10141"/>
    </source>
</evidence>
<evidence type="ECO:0000313" key="7">
    <source>
        <dbReference type="EMBL" id="KAJ5383081.1"/>
    </source>
</evidence>
<protein>
    <recommendedName>
        <fullName evidence="6">Protein kinase domain-containing protein</fullName>
    </recommendedName>
</protein>
<dbReference type="PANTHER" id="PTHR45832:SF22">
    <property type="entry name" value="SERINE_THREONINE-PROTEIN KINASE SAMKA-RELATED"/>
    <property type="match status" value="1"/>
</dbReference>
<keyword evidence="3 4" id="KW-0067">ATP-binding</keyword>
<proteinExistence type="inferred from homology"/>
<accession>A0A9W9VKQ0</accession>
<dbReference type="Gene3D" id="1.10.510.10">
    <property type="entry name" value="Transferase(Phosphotransferase) domain 1"/>
    <property type="match status" value="1"/>
</dbReference>
<name>A0A9W9VKQ0_9EURO</name>
<sequence length="355" mass="39920">MHTRVHTVGHRQLDVRYVKLDQIGSGQFGVVYKAFDVDTGSFIAVKKTPRPNQDAGDERSYETLKREVEALSRLGHRYIIEFIASQGGNELSLDILMRLADGTLHSLVATGEFSSHHSDLTNKFAHHTLQALDYLDIKGVVHRDTKPENILYTRMSLPPHMLYQVGEFGLCNRTVSARTHVGTPLFAAPELPKRQSHKMDVWSLFVTIAWTVDLNNFRQNSHQFSNVQEVHKQLSDVAPKMTNFSEMARLDLSKRASAAHMLVKCFNGVGLSTPRNQVPPLSSSKLEITDAELHWDPMELDDPEPLVNDRAGPGIKWAPNDPTNPTPVRKSRRLQAQALKKDAMAAKSRFNPLYA</sequence>
<dbReference type="AlphaFoldDB" id="A0A9W9VKQ0"/>
<dbReference type="PANTHER" id="PTHR45832">
    <property type="entry name" value="SERINE/THREONINE-PROTEIN KINASE SAMKA-RELATED-RELATED"/>
    <property type="match status" value="1"/>
</dbReference>
<comment type="caution">
    <text evidence="7">The sequence shown here is derived from an EMBL/GenBank/DDBJ whole genome shotgun (WGS) entry which is preliminary data.</text>
</comment>
<dbReference type="Pfam" id="PF00069">
    <property type="entry name" value="Pkinase"/>
    <property type="match status" value="1"/>
</dbReference>
<gene>
    <name evidence="7" type="ORF">N7517_000992</name>
</gene>
<evidence type="ECO:0000313" key="8">
    <source>
        <dbReference type="Proteomes" id="UP001147752"/>
    </source>
</evidence>
<dbReference type="PROSITE" id="PS50011">
    <property type="entry name" value="PROTEIN_KINASE_DOM"/>
    <property type="match status" value="1"/>
</dbReference>
<dbReference type="InterPro" id="IPR051931">
    <property type="entry name" value="PAK3-like"/>
</dbReference>
<dbReference type="InterPro" id="IPR011009">
    <property type="entry name" value="Kinase-like_dom_sf"/>
</dbReference>
<organism evidence="7 8">
    <name type="scientific">Penicillium concentricum</name>
    <dbReference type="NCBI Taxonomy" id="293559"/>
    <lineage>
        <taxon>Eukaryota</taxon>
        <taxon>Fungi</taxon>
        <taxon>Dikarya</taxon>
        <taxon>Ascomycota</taxon>
        <taxon>Pezizomycotina</taxon>
        <taxon>Eurotiomycetes</taxon>
        <taxon>Eurotiomycetidae</taxon>
        <taxon>Eurotiales</taxon>
        <taxon>Aspergillaceae</taxon>
        <taxon>Penicillium</taxon>
    </lineage>
</organism>
<keyword evidence="8" id="KW-1185">Reference proteome</keyword>
<evidence type="ECO:0000259" key="6">
    <source>
        <dbReference type="PROSITE" id="PS50011"/>
    </source>
</evidence>
<feature type="region of interest" description="Disordered" evidence="5">
    <location>
        <begin position="310"/>
        <end position="329"/>
    </location>
</feature>
<dbReference type="GO" id="GO:0005524">
    <property type="term" value="F:ATP binding"/>
    <property type="evidence" value="ECO:0007669"/>
    <property type="project" value="UniProtKB-UniRule"/>
</dbReference>
<dbReference type="Gene3D" id="3.30.200.20">
    <property type="entry name" value="Phosphorylase Kinase, domain 1"/>
    <property type="match status" value="1"/>
</dbReference>
<dbReference type="GO" id="GO:0004672">
    <property type="term" value="F:protein kinase activity"/>
    <property type="evidence" value="ECO:0007669"/>
    <property type="project" value="InterPro"/>
</dbReference>
<evidence type="ECO:0000256" key="3">
    <source>
        <dbReference type="ARBA" id="ARBA00022840"/>
    </source>
</evidence>
<keyword evidence="2 4" id="KW-0547">Nucleotide-binding</keyword>
<dbReference type="EMBL" id="JAPZBT010000001">
    <property type="protein sequence ID" value="KAJ5383081.1"/>
    <property type="molecule type" value="Genomic_DNA"/>
</dbReference>
<dbReference type="OrthoDB" id="4062651at2759"/>
<dbReference type="SUPFAM" id="SSF56112">
    <property type="entry name" value="Protein kinase-like (PK-like)"/>
    <property type="match status" value="1"/>
</dbReference>
<dbReference type="InterPro" id="IPR000719">
    <property type="entry name" value="Prot_kinase_dom"/>
</dbReference>
<dbReference type="Proteomes" id="UP001147752">
    <property type="component" value="Unassembled WGS sequence"/>
</dbReference>
<dbReference type="GeneID" id="81457905"/>
<dbReference type="InterPro" id="IPR017441">
    <property type="entry name" value="Protein_kinase_ATP_BS"/>
</dbReference>
<evidence type="ECO:0000256" key="5">
    <source>
        <dbReference type="SAM" id="MobiDB-lite"/>
    </source>
</evidence>
<dbReference type="RefSeq" id="XP_056582857.1">
    <property type="nucleotide sequence ID" value="XM_056718722.1"/>
</dbReference>
<reference evidence="7" key="2">
    <citation type="journal article" date="2023" name="IMA Fungus">
        <title>Comparative genomic study of the Penicillium genus elucidates a diverse pangenome and 15 lateral gene transfer events.</title>
        <authorList>
            <person name="Petersen C."/>
            <person name="Sorensen T."/>
            <person name="Nielsen M.R."/>
            <person name="Sondergaard T.E."/>
            <person name="Sorensen J.L."/>
            <person name="Fitzpatrick D.A."/>
            <person name="Frisvad J.C."/>
            <person name="Nielsen K.L."/>
        </authorList>
    </citation>
    <scope>NUCLEOTIDE SEQUENCE</scope>
    <source>
        <strain evidence="7">IBT 3081</strain>
    </source>
</reference>
<evidence type="ECO:0000256" key="1">
    <source>
        <dbReference type="ARBA" id="ARBA00008874"/>
    </source>
</evidence>
<feature type="domain" description="Protein kinase" evidence="6">
    <location>
        <begin position="17"/>
        <end position="315"/>
    </location>
</feature>